<accession>A0A5S6R3N7</accession>
<evidence type="ECO:0000313" key="1">
    <source>
        <dbReference type="Proteomes" id="UP000046395"/>
    </source>
</evidence>
<evidence type="ECO:0000313" key="2">
    <source>
        <dbReference type="WBParaSite" id="TMUE_3000014231.1"/>
    </source>
</evidence>
<keyword evidence="1" id="KW-1185">Reference proteome</keyword>
<dbReference type="AlphaFoldDB" id="A0A5S6R3N7"/>
<organism evidence="1 2">
    <name type="scientific">Trichuris muris</name>
    <name type="common">Mouse whipworm</name>
    <dbReference type="NCBI Taxonomy" id="70415"/>
    <lineage>
        <taxon>Eukaryota</taxon>
        <taxon>Metazoa</taxon>
        <taxon>Ecdysozoa</taxon>
        <taxon>Nematoda</taxon>
        <taxon>Enoplea</taxon>
        <taxon>Dorylaimia</taxon>
        <taxon>Trichinellida</taxon>
        <taxon>Trichuridae</taxon>
        <taxon>Trichuris</taxon>
    </lineage>
</organism>
<dbReference type="Proteomes" id="UP000046395">
    <property type="component" value="Unassembled WGS sequence"/>
</dbReference>
<name>A0A5S6R3N7_TRIMR</name>
<dbReference type="GO" id="GO:0003676">
    <property type="term" value="F:nucleic acid binding"/>
    <property type="evidence" value="ECO:0007669"/>
    <property type="project" value="InterPro"/>
</dbReference>
<sequence length="144" mass="16673">MKHEDIFFTELLWRPVLAGLETNRLKISCNGWRRALATEDSGWSESLIVSSSKAMLEKWTPYEPSDARTVHPPFAFSRFTKDKLDALRYELLRHPPCSLYHSPVDYHFSKHFKLLIRDESFHNLGHVKDGFGESPVPGRPTFLS</sequence>
<reference evidence="2" key="1">
    <citation type="submission" date="2019-12" db="UniProtKB">
        <authorList>
            <consortium name="WormBaseParasite"/>
        </authorList>
    </citation>
    <scope>IDENTIFICATION</scope>
</reference>
<dbReference type="Gene3D" id="3.30.420.10">
    <property type="entry name" value="Ribonuclease H-like superfamily/Ribonuclease H"/>
    <property type="match status" value="1"/>
</dbReference>
<protein>
    <submittedName>
        <fullName evidence="2">Reverse transcriptase/retrotransposon-derived protein RNase H-like domain-containing protein</fullName>
    </submittedName>
</protein>
<dbReference type="WBParaSite" id="TMUE_3000014231.1">
    <property type="protein sequence ID" value="TMUE_3000014231.1"/>
    <property type="gene ID" value="WBGene00292198"/>
</dbReference>
<proteinExistence type="predicted"/>
<dbReference type="InterPro" id="IPR036397">
    <property type="entry name" value="RNaseH_sf"/>
</dbReference>